<sequence length="158" mass="18011">MQAPSTPNNLYQTDMNIQKPPKNEVPQKGPTRVIPPFLQDASDKEKDEFYAIVQNSEWSPAEKGQKIETLMSTMSSDKQKLYYQFQAETGSELDRKRLNVHRAVEGMSDKAKAIFQRVSALMTQSGVGEKERLSKIENIYKDVPEAIKKEFDDKLGQL</sequence>
<accession>A0A2A2LE63</accession>
<dbReference type="AlphaFoldDB" id="A0A2A2LE63"/>
<feature type="compositionally biased region" description="Polar residues" evidence="1">
    <location>
        <begin position="1"/>
        <end position="16"/>
    </location>
</feature>
<organism evidence="3 4">
    <name type="scientific">Diploscapter pachys</name>
    <dbReference type="NCBI Taxonomy" id="2018661"/>
    <lineage>
        <taxon>Eukaryota</taxon>
        <taxon>Metazoa</taxon>
        <taxon>Ecdysozoa</taxon>
        <taxon>Nematoda</taxon>
        <taxon>Chromadorea</taxon>
        <taxon>Rhabditida</taxon>
        <taxon>Rhabditina</taxon>
        <taxon>Rhabditomorpha</taxon>
        <taxon>Rhabditoidea</taxon>
        <taxon>Rhabditidae</taxon>
        <taxon>Diploscapter</taxon>
    </lineage>
</organism>
<reference evidence="3 4" key="1">
    <citation type="journal article" date="2017" name="Curr. Biol.">
        <title>Genome architecture and evolution of a unichromosomal asexual nematode.</title>
        <authorList>
            <person name="Fradin H."/>
            <person name="Zegar C."/>
            <person name="Gutwein M."/>
            <person name="Lucas J."/>
            <person name="Kovtun M."/>
            <person name="Corcoran D."/>
            <person name="Baugh L.R."/>
            <person name="Kiontke K."/>
            <person name="Gunsalus K."/>
            <person name="Fitch D.H."/>
            <person name="Piano F."/>
        </authorList>
    </citation>
    <scope>NUCLEOTIDE SEQUENCE [LARGE SCALE GENOMIC DNA]</scope>
    <source>
        <strain evidence="3">PF1309</strain>
    </source>
</reference>
<evidence type="ECO:0000256" key="1">
    <source>
        <dbReference type="SAM" id="MobiDB-lite"/>
    </source>
</evidence>
<dbReference type="Pfam" id="PF02520">
    <property type="entry name" value="ANIS5_cation-bd"/>
    <property type="match status" value="1"/>
</dbReference>
<comment type="caution">
    <text evidence="3">The sequence shown here is derived from an EMBL/GenBank/DDBJ whole genome shotgun (WGS) entry which is preliminary data.</text>
</comment>
<protein>
    <recommendedName>
        <fullName evidence="2">SXP/RAL-2 family protein Ani s 5-like cation-binding domain-containing protein</fullName>
    </recommendedName>
</protein>
<dbReference type="InterPro" id="IPR052823">
    <property type="entry name" value="SXP/RAL-2_related"/>
</dbReference>
<feature type="region of interest" description="Disordered" evidence="1">
    <location>
        <begin position="1"/>
        <end position="40"/>
    </location>
</feature>
<keyword evidence="4" id="KW-1185">Reference proteome</keyword>
<dbReference type="InterPro" id="IPR003677">
    <property type="entry name" value="ANIS5_cation-bd"/>
</dbReference>
<dbReference type="PANTHER" id="PTHR21593">
    <property type="entry name" value="PRION-LIKE- Q/N-RICH -DOMAIN-BEARING PROTEIN PROTEIN"/>
    <property type="match status" value="1"/>
</dbReference>
<proteinExistence type="predicted"/>
<dbReference type="PANTHER" id="PTHR21593:SF36">
    <property type="entry name" value="DUF148 DOMAIN-CONTAINING PROTEIN-RELATED"/>
    <property type="match status" value="1"/>
</dbReference>
<evidence type="ECO:0000313" key="3">
    <source>
        <dbReference type="EMBL" id="PAV84502.1"/>
    </source>
</evidence>
<name>A0A2A2LE63_9BILA</name>
<feature type="domain" description="SXP/RAL-2 family protein Ani s 5-like cation-binding" evidence="2">
    <location>
        <begin position="45"/>
        <end position="148"/>
    </location>
</feature>
<dbReference type="EMBL" id="LIAE01006844">
    <property type="protein sequence ID" value="PAV84502.1"/>
    <property type="molecule type" value="Genomic_DNA"/>
</dbReference>
<evidence type="ECO:0000313" key="4">
    <source>
        <dbReference type="Proteomes" id="UP000218231"/>
    </source>
</evidence>
<dbReference type="OrthoDB" id="5871823at2759"/>
<gene>
    <name evidence="3" type="ORF">WR25_25251</name>
</gene>
<evidence type="ECO:0000259" key="2">
    <source>
        <dbReference type="Pfam" id="PF02520"/>
    </source>
</evidence>
<dbReference type="Proteomes" id="UP000218231">
    <property type="component" value="Unassembled WGS sequence"/>
</dbReference>